<reference evidence="1 2" key="1">
    <citation type="submission" date="2020-01" db="EMBL/GenBank/DDBJ databases">
        <title>Identification and distribution of gene clusters putatively required for synthesis of sphingolipid metabolism inhibitors in phylogenetically diverse species of the filamentous fungus Fusarium.</title>
        <authorList>
            <person name="Kim H.-S."/>
            <person name="Busman M."/>
            <person name="Brown D.W."/>
            <person name="Divon H."/>
            <person name="Uhlig S."/>
            <person name="Proctor R.H."/>
        </authorList>
    </citation>
    <scope>NUCLEOTIDE SEQUENCE [LARGE SCALE GENOMIC DNA]</scope>
    <source>
        <strain evidence="1 2">NRRL 20459</strain>
    </source>
</reference>
<accession>A0A8H4KZW8</accession>
<organism evidence="1 2">
    <name type="scientific">Fusarium albosuccineum</name>
    <dbReference type="NCBI Taxonomy" id="1237068"/>
    <lineage>
        <taxon>Eukaryota</taxon>
        <taxon>Fungi</taxon>
        <taxon>Dikarya</taxon>
        <taxon>Ascomycota</taxon>
        <taxon>Pezizomycotina</taxon>
        <taxon>Sordariomycetes</taxon>
        <taxon>Hypocreomycetidae</taxon>
        <taxon>Hypocreales</taxon>
        <taxon>Nectriaceae</taxon>
        <taxon>Fusarium</taxon>
        <taxon>Fusarium decemcellulare species complex</taxon>
    </lineage>
</organism>
<sequence>MATLTQCLECFPILDRLMSYLSATDSSILLGVTGLLYDAHSNAYARYVNIFKDIPEYAVWIQTMTSNGHTLLLVGKDLEKIEYSYKYPLTYWKRHARSEVRSLWLVALATKMFKNALGQADSLAATDENGDVFEIPMFSEPYMRSFHWGGGCSNALCFPSTLSVSYNLPPPLPWPWCAYEMMEKHSWLELPREEDSNIALVYLPNYCREDMLFDESTEASEPYFSAIFGSSAPFYVSIRVPYMNMTNGEVRVGMTDVHKEEGPHTSVELEWTGNEWDASSDMNIFVFAFYRTRNILGNLAYRRHYEFMAIEFAGLDPDLHKA</sequence>
<evidence type="ECO:0000313" key="2">
    <source>
        <dbReference type="Proteomes" id="UP000554235"/>
    </source>
</evidence>
<keyword evidence="2" id="KW-1185">Reference proteome</keyword>
<dbReference type="AlphaFoldDB" id="A0A8H4KZW8"/>
<gene>
    <name evidence="1" type="ORF">FALBO_14088</name>
</gene>
<name>A0A8H4KZW8_9HYPO</name>
<dbReference type="OrthoDB" id="4763277at2759"/>
<proteinExistence type="predicted"/>
<comment type="caution">
    <text evidence="1">The sequence shown here is derived from an EMBL/GenBank/DDBJ whole genome shotgun (WGS) entry which is preliminary data.</text>
</comment>
<evidence type="ECO:0000313" key="1">
    <source>
        <dbReference type="EMBL" id="KAF4459162.1"/>
    </source>
</evidence>
<dbReference type="EMBL" id="JAADYS010002236">
    <property type="protein sequence ID" value="KAF4459162.1"/>
    <property type="molecule type" value="Genomic_DNA"/>
</dbReference>
<protein>
    <submittedName>
        <fullName evidence="1">Uncharacterized protein</fullName>
    </submittedName>
</protein>
<dbReference type="Proteomes" id="UP000554235">
    <property type="component" value="Unassembled WGS sequence"/>
</dbReference>